<organism evidence="2 3">
    <name type="scientific">Parelaphostrongylus tenuis</name>
    <name type="common">Meningeal worm</name>
    <dbReference type="NCBI Taxonomy" id="148309"/>
    <lineage>
        <taxon>Eukaryota</taxon>
        <taxon>Metazoa</taxon>
        <taxon>Ecdysozoa</taxon>
        <taxon>Nematoda</taxon>
        <taxon>Chromadorea</taxon>
        <taxon>Rhabditida</taxon>
        <taxon>Rhabditina</taxon>
        <taxon>Rhabditomorpha</taxon>
        <taxon>Strongyloidea</taxon>
        <taxon>Metastrongylidae</taxon>
        <taxon>Parelaphostrongylus</taxon>
    </lineage>
</organism>
<dbReference type="InterPro" id="IPR054317">
    <property type="entry name" value="WHD_CED4"/>
</dbReference>
<proteinExistence type="predicted"/>
<evidence type="ECO:0000313" key="3">
    <source>
        <dbReference type="Proteomes" id="UP001196413"/>
    </source>
</evidence>
<dbReference type="AlphaFoldDB" id="A0AAD5WMA9"/>
<comment type="caution">
    <text evidence="2">The sequence shown here is derived from an EMBL/GenBank/DDBJ whole genome shotgun (WGS) entry which is preliminary data.</text>
</comment>
<evidence type="ECO:0000259" key="1">
    <source>
        <dbReference type="Pfam" id="PF22094"/>
    </source>
</evidence>
<dbReference type="Proteomes" id="UP001196413">
    <property type="component" value="Unassembled WGS sequence"/>
</dbReference>
<dbReference type="Gene3D" id="1.10.10.10">
    <property type="entry name" value="Winged helix-like DNA-binding domain superfamily/Winged helix DNA-binding domain"/>
    <property type="match status" value="1"/>
</dbReference>
<dbReference type="InterPro" id="IPR036390">
    <property type="entry name" value="WH_DNA-bd_sf"/>
</dbReference>
<dbReference type="SUPFAM" id="SSF46785">
    <property type="entry name" value="Winged helix' DNA-binding domain"/>
    <property type="match status" value="1"/>
</dbReference>
<reference evidence="2" key="1">
    <citation type="submission" date="2021-06" db="EMBL/GenBank/DDBJ databases">
        <title>Parelaphostrongylus tenuis whole genome reference sequence.</title>
        <authorList>
            <person name="Garwood T.J."/>
            <person name="Larsen P.A."/>
            <person name="Fountain-Jones N.M."/>
            <person name="Garbe J.R."/>
            <person name="Macchietto M.G."/>
            <person name="Kania S.A."/>
            <person name="Gerhold R.W."/>
            <person name="Richards J.E."/>
            <person name="Wolf T.M."/>
        </authorList>
    </citation>
    <scope>NUCLEOTIDE SEQUENCE</scope>
    <source>
        <strain evidence="2">MNPRO001-30</strain>
        <tissue evidence="2">Meninges</tissue>
    </source>
</reference>
<protein>
    <recommendedName>
        <fullName evidence="1">CED4 winged-helix domain-containing protein</fullName>
    </recommendedName>
</protein>
<evidence type="ECO:0000313" key="2">
    <source>
        <dbReference type="EMBL" id="KAJ1374916.1"/>
    </source>
</evidence>
<sequence length="77" mass="8492">MHTALTASVECLPPCDRDTLACAVTMPSEEDIPLAIWALVVPVDVAGSDETEFMMLLSDRLSRLCDNGSWLSHDYHK</sequence>
<feature type="domain" description="CED4 winged-helix" evidence="1">
    <location>
        <begin position="16"/>
        <end position="75"/>
    </location>
</feature>
<dbReference type="Pfam" id="PF22094">
    <property type="entry name" value="WHD_CED4"/>
    <property type="match status" value="1"/>
</dbReference>
<keyword evidence="3" id="KW-1185">Reference proteome</keyword>
<dbReference type="InterPro" id="IPR036388">
    <property type="entry name" value="WH-like_DNA-bd_sf"/>
</dbReference>
<gene>
    <name evidence="2" type="ORF">KIN20_038117</name>
</gene>
<dbReference type="EMBL" id="JAHQIW010007498">
    <property type="protein sequence ID" value="KAJ1374916.1"/>
    <property type="molecule type" value="Genomic_DNA"/>
</dbReference>
<accession>A0AAD5WMA9</accession>
<name>A0AAD5WMA9_PARTN</name>